<protein>
    <recommendedName>
        <fullName evidence="8">Fungal N-terminal domain-containing protein</fullName>
    </recommendedName>
</protein>
<dbReference type="Gene3D" id="1.25.40.20">
    <property type="entry name" value="Ankyrin repeat-containing domain"/>
    <property type="match status" value="5"/>
</dbReference>
<proteinExistence type="predicted"/>
<dbReference type="InterPro" id="IPR031348">
    <property type="entry name" value="PigL_N"/>
</dbReference>
<feature type="repeat" description="ANK" evidence="3">
    <location>
        <begin position="791"/>
        <end position="813"/>
    </location>
</feature>
<name>A0A9W9J1Q6_9EURO</name>
<gene>
    <name evidence="6" type="ORF">N7472_007357</name>
</gene>
<evidence type="ECO:0000256" key="2">
    <source>
        <dbReference type="ARBA" id="ARBA00023043"/>
    </source>
</evidence>
<keyword evidence="1" id="KW-0677">Repeat</keyword>
<accession>A0A9W9J1Q6</accession>
<feature type="repeat" description="ANK" evidence="3">
    <location>
        <begin position="878"/>
        <end position="900"/>
    </location>
</feature>
<evidence type="ECO:0008006" key="8">
    <source>
        <dbReference type="Google" id="ProtNLM"/>
    </source>
</evidence>
<dbReference type="Pfam" id="PF24883">
    <property type="entry name" value="NPHP3_N"/>
    <property type="match status" value="1"/>
</dbReference>
<evidence type="ECO:0000256" key="3">
    <source>
        <dbReference type="PROSITE-ProRule" id="PRU00023"/>
    </source>
</evidence>
<dbReference type="PROSITE" id="PS50297">
    <property type="entry name" value="ANK_REP_REGION"/>
    <property type="match status" value="9"/>
</dbReference>
<evidence type="ECO:0000259" key="4">
    <source>
        <dbReference type="Pfam" id="PF17111"/>
    </source>
</evidence>
<sequence>MDPLSITAGIAGLASLTIQVAPALHVYIATVKGAEKDIGWYADEVTSLIEVCISLEDFLKVDVVSPESRFKTTESVLGRTVSACDASLRQLGKLVQVPTSWTEKMKWPLRKKKVEEIIQRLARYTNMFQFALTVEGHAIFSNTPEVVEELLELQVKASSKLHEITKGIDALSITTDNYRDTSESTSSLLEGIRSLSAKTEQLSFIQKENFYNGCHRSIAVDDISMSLAVDELNTWYMDNKFVVTYYYCDYRAQNASPLTAVIGRLLRVLLECSLVIPPILRDIFEKARRQGRAPISSELKDILISVATSFERCFVLVDAMDEFSISEPGSTAELIRILDELAASGVKVFVTSRAIPSPPLNTDHYIARIRANEADIRSYVAYALGTDHSLIDIIDKALERDITQTVVEQARGMFLLAVLHLQNIRGQVTRSGVRKALKSLSGSLSDAYDKTFECIRYQSQARQELAFDSIMWVSSSCRPLNSLELQHALATQPGDGEWDSDNMPSLRLIIGSCCGLLAVDDLDDPDSEVRLVHHTLHHYLQDCQPGWKLRANLLITRVSLKYLYCASVVKCTQEGGDKKTDLVLASFVRDNWGRHAKMIPPELYCNTALNLLQNEHHLHSLYPDNHFTGLHIASRFGLTDLVTNLLDQNPRSLINEMDDDFETALYKACMNNHITTVSTLLQYGADPNAGMSSLTPLYISVMNNNLPLAKLLLDNGATPDIECTDDWTALHKAADSGLLDLVELLVLRGSSMSRYSARGLTALHRAAGKGHIEVIKYLLDHGARIDCTSEDGWTPLHGAASAGQTRAVLLLLLYLAQHSGGVNRDIGTKKPIVDREGGFDFQTETGRTPLHLACQGGHVDTVEVLLASRAKVIIADEDGDLPLHIASREGNVGVMECLLREEDDRGVQLACRNERGWTPLEEAQLNGTYEAEQMLWKISGRMSLDSDVDEEELISAIRTDDVQEVTSLLGLTADEDTSRESWKRLEMRNQGGRTPLQQSFLFDSLNVARALLSSGADIHARSDPGQWTPLHYAAMLLDKSAVALCLSYGAEVDARTQQKQTPLHHACRRGAEGPARMLLEKGADFEAIDDREWRAVHVAAAGGYLNVIVMLLEHGDSGKATRDGQSVQGCAAERGHHSLVERLRELRYYWLTSEGNFRVDDGY</sequence>
<feature type="repeat" description="ANK" evidence="3">
    <location>
        <begin position="725"/>
        <end position="757"/>
    </location>
</feature>
<feature type="repeat" description="ANK" evidence="3">
    <location>
        <begin position="1025"/>
        <end position="1057"/>
    </location>
</feature>
<reference evidence="6" key="2">
    <citation type="journal article" date="2023" name="IMA Fungus">
        <title>Comparative genomic study of the Penicillium genus elucidates a diverse pangenome and 15 lateral gene transfer events.</title>
        <authorList>
            <person name="Petersen C."/>
            <person name="Sorensen T."/>
            <person name="Nielsen M.R."/>
            <person name="Sondergaard T.E."/>
            <person name="Sorensen J.L."/>
            <person name="Fitzpatrick D.A."/>
            <person name="Frisvad J.C."/>
            <person name="Nielsen K.L."/>
        </authorList>
    </citation>
    <scope>NUCLEOTIDE SEQUENCE</scope>
    <source>
        <strain evidence="6">IBT 16849</strain>
    </source>
</reference>
<feature type="repeat" description="ANK" evidence="3">
    <location>
        <begin position="660"/>
        <end position="692"/>
    </location>
</feature>
<dbReference type="SMART" id="SM00248">
    <property type="entry name" value="ANK"/>
    <property type="match status" value="13"/>
</dbReference>
<comment type="caution">
    <text evidence="6">The sequence shown here is derived from an EMBL/GenBank/DDBJ whole genome shotgun (WGS) entry which is preliminary data.</text>
</comment>
<feature type="repeat" description="ANK" evidence="3">
    <location>
        <begin position="991"/>
        <end position="1023"/>
    </location>
</feature>
<dbReference type="PANTHER" id="PTHR24198">
    <property type="entry name" value="ANKYRIN REPEAT AND PROTEIN KINASE DOMAIN-CONTAINING PROTEIN"/>
    <property type="match status" value="1"/>
</dbReference>
<dbReference type="Pfam" id="PF00023">
    <property type="entry name" value="Ank"/>
    <property type="match status" value="1"/>
</dbReference>
<dbReference type="Proteomes" id="UP001150879">
    <property type="component" value="Unassembled WGS sequence"/>
</dbReference>
<organism evidence="6 7">
    <name type="scientific">Penicillium cf. griseofulvum</name>
    <dbReference type="NCBI Taxonomy" id="2972120"/>
    <lineage>
        <taxon>Eukaryota</taxon>
        <taxon>Fungi</taxon>
        <taxon>Dikarya</taxon>
        <taxon>Ascomycota</taxon>
        <taxon>Pezizomycotina</taxon>
        <taxon>Eurotiomycetes</taxon>
        <taxon>Eurotiomycetidae</taxon>
        <taxon>Eurotiales</taxon>
        <taxon>Aspergillaceae</taxon>
        <taxon>Penicillium</taxon>
    </lineage>
</organism>
<feature type="repeat" description="ANK" evidence="3">
    <location>
        <begin position="692"/>
        <end position="724"/>
    </location>
</feature>
<dbReference type="InterPro" id="IPR036770">
    <property type="entry name" value="Ankyrin_rpt-contain_sf"/>
</dbReference>
<feature type="domain" description="Nephrocystin 3-like N-terminal" evidence="5">
    <location>
        <begin position="225"/>
        <end position="353"/>
    </location>
</feature>
<evidence type="ECO:0000313" key="7">
    <source>
        <dbReference type="Proteomes" id="UP001150879"/>
    </source>
</evidence>
<dbReference type="AlphaFoldDB" id="A0A9W9J1Q6"/>
<dbReference type="Pfam" id="PF12796">
    <property type="entry name" value="Ank_2"/>
    <property type="match status" value="4"/>
</dbReference>
<dbReference type="SUPFAM" id="SSF48403">
    <property type="entry name" value="Ankyrin repeat"/>
    <property type="match status" value="2"/>
</dbReference>
<feature type="repeat" description="ANK" evidence="3">
    <location>
        <begin position="845"/>
        <end position="877"/>
    </location>
</feature>
<evidence type="ECO:0000256" key="1">
    <source>
        <dbReference type="ARBA" id="ARBA00022737"/>
    </source>
</evidence>
<dbReference type="InterPro" id="IPR002110">
    <property type="entry name" value="Ankyrin_rpt"/>
</dbReference>
<evidence type="ECO:0000259" key="5">
    <source>
        <dbReference type="Pfam" id="PF24883"/>
    </source>
</evidence>
<dbReference type="PROSITE" id="PS50088">
    <property type="entry name" value="ANK_REPEAT"/>
    <property type="match status" value="10"/>
</dbReference>
<dbReference type="EMBL" id="JAPQKP010000005">
    <property type="protein sequence ID" value="KAJ5188343.1"/>
    <property type="molecule type" value="Genomic_DNA"/>
</dbReference>
<keyword evidence="7" id="KW-1185">Reference proteome</keyword>
<reference evidence="6" key="1">
    <citation type="submission" date="2022-11" db="EMBL/GenBank/DDBJ databases">
        <authorList>
            <person name="Petersen C."/>
        </authorList>
    </citation>
    <scope>NUCLEOTIDE SEQUENCE</scope>
    <source>
        <strain evidence="6">IBT 16849</strain>
    </source>
</reference>
<dbReference type="PRINTS" id="PR01415">
    <property type="entry name" value="ANKYRIN"/>
</dbReference>
<evidence type="ECO:0000313" key="6">
    <source>
        <dbReference type="EMBL" id="KAJ5188343.1"/>
    </source>
</evidence>
<keyword evidence="2 3" id="KW-0040">ANK repeat</keyword>
<feature type="repeat" description="ANK" evidence="3">
    <location>
        <begin position="758"/>
        <end position="790"/>
    </location>
</feature>
<dbReference type="PANTHER" id="PTHR24198:SF165">
    <property type="entry name" value="ANKYRIN REPEAT-CONTAINING PROTEIN-RELATED"/>
    <property type="match status" value="1"/>
</dbReference>
<feature type="domain" description="Azaphilone pigments biosynthesis cluster protein L N-terminal" evidence="4">
    <location>
        <begin position="1"/>
        <end position="185"/>
    </location>
</feature>
<dbReference type="Pfam" id="PF17111">
    <property type="entry name" value="PigL_N"/>
    <property type="match status" value="1"/>
</dbReference>
<dbReference type="InterPro" id="IPR056884">
    <property type="entry name" value="NPHP3-like_N"/>
</dbReference>
<feature type="repeat" description="ANK" evidence="3">
    <location>
        <begin position="1058"/>
        <end position="1090"/>
    </location>
</feature>